<dbReference type="InterPro" id="IPR001789">
    <property type="entry name" value="Sig_transdc_resp-reg_receiver"/>
</dbReference>
<accession>A0A4D8R615</accession>
<feature type="compositionally biased region" description="Low complexity" evidence="3">
    <location>
        <begin position="238"/>
        <end position="247"/>
    </location>
</feature>
<evidence type="ECO:0000313" key="7">
    <source>
        <dbReference type="Proteomes" id="UP000298693"/>
    </source>
</evidence>
<feature type="compositionally biased region" description="Basic and acidic residues" evidence="3">
    <location>
        <begin position="248"/>
        <end position="263"/>
    </location>
</feature>
<dbReference type="Pfam" id="PF00196">
    <property type="entry name" value="GerE"/>
    <property type="match status" value="1"/>
</dbReference>
<feature type="region of interest" description="Disordered" evidence="3">
    <location>
        <begin position="238"/>
        <end position="263"/>
    </location>
</feature>
<proteinExistence type="predicted"/>
<keyword evidence="6" id="KW-0614">Plasmid</keyword>
<geneLocation type="plasmid" evidence="6">
    <name>p2</name>
</geneLocation>
<evidence type="ECO:0000259" key="5">
    <source>
        <dbReference type="PROSITE" id="PS50110"/>
    </source>
</evidence>
<dbReference type="PROSITE" id="PS50043">
    <property type="entry name" value="HTH_LUXR_2"/>
    <property type="match status" value="1"/>
</dbReference>
<dbReference type="GO" id="GO:0000160">
    <property type="term" value="P:phosphorelay signal transduction system"/>
    <property type="evidence" value="ECO:0007669"/>
    <property type="project" value="InterPro"/>
</dbReference>
<dbReference type="Gene3D" id="3.40.50.2300">
    <property type="match status" value="1"/>
</dbReference>
<evidence type="ECO:0000259" key="4">
    <source>
        <dbReference type="PROSITE" id="PS50043"/>
    </source>
</evidence>
<organism evidence="6 7">
    <name type="scientific">Azospirillum brasilense</name>
    <dbReference type="NCBI Taxonomy" id="192"/>
    <lineage>
        <taxon>Bacteria</taxon>
        <taxon>Pseudomonadati</taxon>
        <taxon>Pseudomonadota</taxon>
        <taxon>Alphaproteobacteria</taxon>
        <taxon>Rhodospirillales</taxon>
        <taxon>Azospirillaceae</taxon>
        <taxon>Azospirillum</taxon>
    </lineage>
</organism>
<dbReference type="Gene3D" id="1.10.10.10">
    <property type="entry name" value="Winged helix-like DNA-binding domain superfamily/Winged helix DNA-binding domain"/>
    <property type="match status" value="1"/>
</dbReference>
<dbReference type="InterPro" id="IPR036388">
    <property type="entry name" value="WH-like_DNA-bd_sf"/>
</dbReference>
<dbReference type="InterPro" id="IPR011006">
    <property type="entry name" value="CheY-like_superfamily"/>
</dbReference>
<evidence type="ECO:0000313" key="6">
    <source>
        <dbReference type="EMBL" id="QCO18137.1"/>
    </source>
</evidence>
<dbReference type="PRINTS" id="PR00038">
    <property type="entry name" value="HTHLUXR"/>
</dbReference>
<gene>
    <name evidence="6" type="ORF">D3869_22920</name>
</gene>
<feature type="domain" description="HTH luxR-type" evidence="4">
    <location>
        <begin position="175"/>
        <end position="240"/>
    </location>
</feature>
<dbReference type="SMART" id="SM00421">
    <property type="entry name" value="HTH_LUXR"/>
    <property type="match status" value="1"/>
</dbReference>
<evidence type="ECO:0000256" key="2">
    <source>
        <dbReference type="PROSITE-ProRule" id="PRU00169"/>
    </source>
</evidence>
<sequence length="263" mass="27653">MAVSAKAVPSHCAAAGGPEPVNGRRSIAALLLDETPLTRESLSAGLGLRDPSLQMRTAASVDEARTALATGTAPAVVLCNLASLTPPNGSVLATLRDVAGAIGSTPLVILSDGEETDLPLEASRLGVRGCLPTSVGLAVAQEALRLVADGGTFFPSPFLHRLMRRREDPRDDPPMPSCSAALTARQRGVLQRLREGKSNRVIAQELGISENTAKVHVRGILRALGAANRVEAVRKAWQPAEAAAQEPFSRDLGRGRDRGRDRD</sequence>
<evidence type="ECO:0000256" key="1">
    <source>
        <dbReference type="ARBA" id="ARBA00023125"/>
    </source>
</evidence>
<dbReference type="PANTHER" id="PTHR43214">
    <property type="entry name" value="TWO-COMPONENT RESPONSE REGULATOR"/>
    <property type="match status" value="1"/>
</dbReference>
<evidence type="ECO:0000256" key="3">
    <source>
        <dbReference type="SAM" id="MobiDB-lite"/>
    </source>
</evidence>
<reference evidence="6 7" key="1">
    <citation type="submission" date="2018-09" db="EMBL/GenBank/DDBJ databases">
        <title>Whole genome based analysis of evolution and adaptive divergence in Indian and Brazilian strains of Azospirillum brasilense.</title>
        <authorList>
            <person name="Singh C."/>
            <person name="Tripathi A.K."/>
        </authorList>
    </citation>
    <scope>NUCLEOTIDE SEQUENCE [LARGE SCALE GENOMIC DNA]</scope>
    <source>
        <strain evidence="6 7">MTCC4039</strain>
        <plasmid evidence="6 7">p2</plasmid>
    </source>
</reference>
<dbReference type="InterPro" id="IPR016032">
    <property type="entry name" value="Sig_transdc_resp-reg_C-effctor"/>
</dbReference>
<dbReference type="InterPro" id="IPR000792">
    <property type="entry name" value="Tscrpt_reg_LuxR_C"/>
</dbReference>
<dbReference type="CDD" id="cd06170">
    <property type="entry name" value="LuxR_C_like"/>
    <property type="match status" value="1"/>
</dbReference>
<dbReference type="SUPFAM" id="SSF52172">
    <property type="entry name" value="CheY-like"/>
    <property type="match status" value="1"/>
</dbReference>
<keyword evidence="1 6" id="KW-0238">DNA-binding</keyword>
<dbReference type="SUPFAM" id="SSF46894">
    <property type="entry name" value="C-terminal effector domain of the bipartite response regulators"/>
    <property type="match status" value="1"/>
</dbReference>
<comment type="caution">
    <text evidence="2">Lacks conserved residue(s) required for the propagation of feature annotation.</text>
</comment>
<dbReference type="Proteomes" id="UP000298693">
    <property type="component" value="Plasmid p2"/>
</dbReference>
<dbReference type="EMBL" id="CP032347">
    <property type="protein sequence ID" value="QCO18137.1"/>
    <property type="molecule type" value="Genomic_DNA"/>
</dbReference>
<dbReference type="PROSITE" id="PS50110">
    <property type="entry name" value="RESPONSE_REGULATORY"/>
    <property type="match status" value="1"/>
</dbReference>
<dbReference type="AlphaFoldDB" id="A0A4D8R615"/>
<dbReference type="InterPro" id="IPR039420">
    <property type="entry name" value="WalR-like"/>
</dbReference>
<name>A0A4D8R615_AZOBR</name>
<dbReference type="GO" id="GO:0006355">
    <property type="term" value="P:regulation of DNA-templated transcription"/>
    <property type="evidence" value="ECO:0007669"/>
    <property type="project" value="InterPro"/>
</dbReference>
<feature type="domain" description="Response regulatory" evidence="5">
    <location>
        <begin position="28"/>
        <end position="148"/>
    </location>
</feature>
<protein>
    <submittedName>
        <fullName evidence="6">DNA-binding response regulator</fullName>
    </submittedName>
</protein>
<dbReference type="GO" id="GO:0003677">
    <property type="term" value="F:DNA binding"/>
    <property type="evidence" value="ECO:0007669"/>
    <property type="project" value="UniProtKB-KW"/>
</dbReference>